<keyword evidence="3" id="KW-0963">Cytoplasm</keyword>
<dbReference type="PANTHER" id="PTHR13539:SF3">
    <property type="entry name" value="CALMODULIN-LYSINE N-METHYLTRANSFERASE"/>
    <property type="match status" value="1"/>
</dbReference>
<evidence type="ECO:0000256" key="6">
    <source>
        <dbReference type="ARBA" id="ARBA00023242"/>
    </source>
</evidence>
<dbReference type="GO" id="GO:0032259">
    <property type="term" value="P:methylation"/>
    <property type="evidence" value="ECO:0007669"/>
    <property type="project" value="UniProtKB-KW"/>
</dbReference>
<organism evidence="8">
    <name type="scientific">Ditylum brightwellii</name>
    <dbReference type="NCBI Taxonomy" id="49249"/>
    <lineage>
        <taxon>Eukaryota</taxon>
        <taxon>Sar</taxon>
        <taxon>Stramenopiles</taxon>
        <taxon>Ochrophyta</taxon>
        <taxon>Bacillariophyta</taxon>
        <taxon>Mediophyceae</taxon>
        <taxon>Lithodesmiophycidae</taxon>
        <taxon>Lithodesmiales</taxon>
        <taxon>Lithodesmiaceae</taxon>
        <taxon>Ditylum</taxon>
    </lineage>
</organism>
<evidence type="ECO:0000256" key="2">
    <source>
        <dbReference type="ARBA" id="ARBA00004496"/>
    </source>
</evidence>
<reference evidence="8" key="1">
    <citation type="submission" date="2021-01" db="EMBL/GenBank/DDBJ databases">
        <authorList>
            <person name="Corre E."/>
            <person name="Pelletier E."/>
            <person name="Niang G."/>
            <person name="Scheremetjew M."/>
            <person name="Finn R."/>
            <person name="Kale V."/>
            <person name="Holt S."/>
            <person name="Cochrane G."/>
            <person name="Meng A."/>
            <person name="Brown T."/>
            <person name="Cohen L."/>
        </authorList>
    </citation>
    <scope>NUCLEOTIDE SEQUENCE</scope>
    <source>
        <strain evidence="8">Pop2</strain>
    </source>
</reference>
<evidence type="ECO:0000313" key="8">
    <source>
        <dbReference type="EMBL" id="CAD9347316.1"/>
    </source>
</evidence>
<dbReference type="Gene3D" id="3.40.50.150">
    <property type="entry name" value="Vaccinia Virus protein VP39"/>
    <property type="match status" value="1"/>
</dbReference>
<feature type="region of interest" description="Disordered" evidence="7">
    <location>
        <begin position="106"/>
        <end position="126"/>
    </location>
</feature>
<evidence type="ECO:0000256" key="1">
    <source>
        <dbReference type="ARBA" id="ARBA00004123"/>
    </source>
</evidence>
<dbReference type="InterPro" id="IPR025800">
    <property type="entry name" value="CaM-Lys-N-MeTrfase"/>
</dbReference>
<name>A0A7S1ZSX3_9STRA</name>
<keyword evidence="4" id="KW-0489">Methyltransferase</keyword>
<dbReference type="GO" id="GO:0005737">
    <property type="term" value="C:cytoplasm"/>
    <property type="evidence" value="ECO:0007669"/>
    <property type="project" value="UniProtKB-SubCell"/>
</dbReference>
<feature type="compositionally biased region" description="Low complexity" evidence="7">
    <location>
        <begin position="114"/>
        <end position="124"/>
    </location>
</feature>
<dbReference type="GO" id="GO:0005634">
    <property type="term" value="C:nucleus"/>
    <property type="evidence" value="ECO:0007669"/>
    <property type="project" value="UniProtKB-SubCell"/>
</dbReference>
<evidence type="ECO:0008006" key="9">
    <source>
        <dbReference type="Google" id="ProtNLM"/>
    </source>
</evidence>
<accession>A0A7S1ZSX3</accession>
<evidence type="ECO:0000256" key="3">
    <source>
        <dbReference type="ARBA" id="ARBA00022490"/>
    </source>
</evidence>
<dbReference type="PANTHER" id="PTHR13539">
    <property type="entry name" value="CALMODULIN-LYSINE N-METHYLTRANSFERASE"/>
    <property type="match status" value="1"/>
</dbReference>
<protein>
    <recommendedName>
        <fullName evidence="9">Calmodulin-lysine N-methyltransferase</fullName>
    </recommendedName>
</protein>
<dbReference type="GO" id="GO:0018025">
    <property type="term" value="F:calmodulin-lysine N-methyltransferase activity"/>
    <property type="evidence" value="ECO:0007669"/>
    <property type="project" value="InterPro"/>
</dbReference>
<proteinExistence type="predicted"/>
<dbReference type="AlphaFoldDB" id="A0A7S1ZSX3"/>
<dbReference type="InterPro" id="IPR029063">
    <property type="entry name" value="SAM-dependent_MTases_sf"/>
</dbReference>
<dbReference type="EMBL" id="HBGN01030796">
    <property type="protein sequence ID" value="CAD9347316.1"/>
    <property type="molecule type" value="Transcribed_RNA"/>
</dbReference>
<evidence type="ECO:0000256" key="7">
    <source>
        <dbReference type="SAM" id="MobiDB-lite"/>
    </source>
</evidence>
<keyword evidence="5" id="KW-0808">Transferase</keyword>
<sequence length="192" mass="22010">MSMSRCFCIIGSCKYETIEGTTFIIITTTTTTTTDGNTTPKQKYMDLCLISDCIHFTNFHGALLATIARLLKIHGKAILCQPKRGTSLDLFLELLRHVNDSAMYHGEDKEQQEQKQQQSSSSSSLKPCPLFQVQLIEKYDDTVTSLHEKSLIDHVDTYDVNKHYPFMLLLTKMREYDEEKDTLVIEECIKSR</sequence>
<evidence type="ECO:0000256" key="5">
    <source>
        <dbReference type="ARBA" id="ARBA00022679"/>
    </source>
</evidence>
<comment type="subcellular location">
    <subcellularLocation>
        <location evidence="2">Cytoplasm</location>
    </subcellularLocation>
    <subcellularLocation>
        <location evidence="1">Nucleus</location>
    </subcellularLocation>
</comment>
<evidence type="ECO:0000256" key="4">
    <source>
        <dbReference type="ARBA" id="ARBA00022603"/>
    </source>
</evidence>
<gene>
    <name evidence="8" type="ORF">DBRI1063_LOCUS19825</name>
</gene>
<keyword evidence="6" id="KW-0539">Nucleus</keyword>